<dbReference type="SUPFAM" id="SSF53300">
    <property type="entry name" value="vWA-like"/>
    <property type="match status" value="1"/>
</dbReference>
<evidence type="ECO:0000313" key="5">
    <source>
        <dbReference type="Proteomes" id="UP000663829"/>
    </source>
</evidence>
<comment type="caution">
    <text evidence="3">The sequence shown here is derived from an EMBL/GenBank/DDBJ whole genome shotgun (WGS) entry which is preliminary data.</text>
</comment>
<dbReference type="Proteomes" id="UP000663829">
    <property type="component" value="Unassembled WGS sequence"/>
</dbReference>
<feature type="transmembrane region" description="Helical" evidence="2">
    <location>
        <begin position="654"/>
        <end position="673"/>
    </location>
</feature>
<organism evidence="3 5">
    <name type="scientific">Didymodactylos carnosus</name>
    <dbReference type="NCBI Taxonomy" id="1234261"/>
    <lineage>
        <taxon>Eukaryota</taxon>
        <taxon>Metazoa</taxon>
        <taxon>Spiralia</taxon>
        <taxon>Gnathifera</taxon>
        <taxon>Rotifera</taxon>
        <taxon>Eurotatoria</taxon>
        <taxon>Bdelloidea</taxon>
        <taxon>Philodinida</taxon>
        <taxon>Philodinidae</taxon>
        <taxon>Didymodactylos</taxon>
    </lineage>
</organism>
<evidence type="ECO:0000256" key="1">
    <source>
        <dbReference type="SAM" id="MobiDB-lite"/>
    </source>
</evidence>
<dbReference type="InterPro" id="IPR036465">
    <property type="entry name" value="vWFA_dom_sf"/>
</dbReference>
<evidence type="ECO:0008006" key="6">
    <source>
        <dbReference type="Google" id="ProtNLM"/>
    </source>
</evidence>
<accession>A0A815IMT3</accession>
<gene>
    <name evidence="3" type="ORF">GPM918_LOCUS31837</name>
    <name evidence="4" type="ORF">SRO942_LOCUS32489</name>
</gene>
<feature type="region of interest" description="Disordered" evidence="1">
    <location>
        <begin position="739"/>
        <end position="957"/>
    </location>
</feature>
<feature type="compositionally biased region" description="Gly residues" evidence="1">
    <location>
        <begin position="777"/>
        <end position="797"/>
    </location>
</feature>
<sequence>MRNISDLCNIIYPTNKEKLANDALIEIIENINSMTTITQFQVLELGIQLTNRLRDSINKNTTLDHLNTLLETYRNLIPVMNGELTRLNIKTLIDHTTDLILDQHIKQFLRTISKVIHTLNNNKNITMNIVIELFDIIPDQQLSDHIKCILLSAPEILNGDIKQKLVDLAQQILTTEFSDMHDISLSKILDQGKTEQIKALKSIAALLPEELRPGFNDGIKQLTSPETAQEQVVQKIRDLYGSKTGNALQISFNALNSLKSDKLQALKQLSRLLPNEHAKTIFDTAESISQLKTCELKDVVKTILELASVMAPKKTSKTLQNVVNVYQKLANHQGIDAIKDALRLLPYVREQAHKMVDALAKLAKQEITHENLLNCAFNAAMGIVNEKTAKTLAVTQNVINQIQNRNLQGAVHQIAKEHFPEYATKIDTAMTITNSATRILSQTNDPLQAFNSLLNNDELKSRLPPEIQQVYGIAQELRTIVNHKDSAKQELTKHALKLGSSFLPPEYADKVDKVVSLIDSFRSKDPKKIVDQSMTTITTLLPPKINNAIRPVILLLHKKLNNKRISYEDMMDGAGSFISDKGQQIMKAAKPLVSALINGKRLSGDQYLDLLGNLMTVIDVDNYGVDFVQKAKIVYENVRKIIEDVSTLMKAATLASKAACISSLAAAALILLEELTPSIPDSVKIAINIICAVALLLTATNPVGFVLVAIILAFTLFDAFKRLGGCGGGGNGDGDSGCSGGANDGSSSNGGNRSGNGGSASSGGNGTEGSRSDGSGSTSGEGTSVGDGQSDGRGGNGAISTAGSSSCGSSGTSSGGGSGSNGGRSSGTSEGGASSSSGDRTSTSSGTSSSTSTSGSRTSGTSGSNSCGASSSGGGSARTNSGINRGTVKAGSRTSSNSDISREYSSFGSAFHSTGTSFTGTEIPSHTDRSGINQQVSVDQTTQGNTSRHTISFTPTLDASSVEPSEIILSESTVPQSPFLMGETFSTAGEAVKTEVETLAREAAELSQESEKKVSHIMKQEELLLSETITCLMAANNMRQEIKSLAQTTLPSVIKTSLQLYQLLQQIEKCSGDINGHIKRKCQEIQKDLIQTLDKLSESKSLRKMWKLSKKNELVDNYDIPEDGHITDLNYQAQDQRQQTNLDNMKQLIQGFEDSKFEQGKIIGNSTLHKLGIPLDNLVPNDLNSVHDDDNDDTKGSSEIDPSTPPTADRDITLEIDDQGIVKSTELEKPLAKVETMYVQFQKNIDGNSATTDTKPKENSSKITITKEQLENLKKDSADKFQNLLQLVNEYDIGQISEDCRPEDLPDTKLDKPRYALLARLTRNIQNMLLTRLRSALKNQYKNQQQQQFEQTMSDDNLQFEFVFCVDNSGSMNGRKIREALNILVILMETFHRLEWKFAVVRFGAEQKILKALGRESMHDTVRAPTSATATTITTTSLEQILIAREHVRFYSLTSHLYLRK</sequence>
<feature type="compositionally biased region" description="Gly residues" evidence="1">
    <location>
        <begin position="813"/>
        <end position="825"/>
    </location>
</feature>
<keyword evidence="5" id="KW-1185">Reference proteome</keyword>
<dbReference type="EMBL" id="CAJOBC010075252">
    <property type="protein sequence ID" value="CAF4256535.1"/>
    <property type="molecule type" value="Genomic_DNA"/>
</dbReference>
<keyword evidence="2" id="KW-1133">Transmembrane helix</keyword>
<evidence type="ECO:0000313" key="4">
    <source>
        <dbReference type="EMBL" id="CAF4256535.1"/>
    </source>
</evidence>
<feature type="compositionally biased region" description="Basic and acidic residues" evidence="1">
    <location>
        <begin position="1185"/>
        <end position="1198"/>
    </location>
</feature>
<proteinExistence type="predicted"/>
<dbReference type="EMBL" id="CAJNOQ010015888">
    <property type="protein sequence ID" value="CAF1370616.1"/>
    <property type="molecule type" value="Genomic_DNA"/>
</dbReference>
<keyword evidence="2" id="KW-0472">Membrane</keyword>
<keyword evidence="2" id="KW-0812">Transmembrane</keyword>
<feature type="compositionally biased region" description="Polar residues" evidence="1">
    <location>
        <begin position="892"/>
        <end position="957"/>
    </location>
</feature>
<feature type="transmembrane region" description="Helical" evidence="2">
    <location>
        <begin position="685"/>
        <end position="717"/>
    </location>
</feature>
<evidence type="ECO:0000256" key="2">
    <source>
        <dbReference type="SAM" id="Phobius"/>
    </source>
</evidence>
<name>A0A815IMT3_9BILA</name>
<dbReference type="Proteomes" id="UP000681722">
    <property type="component" value="Unassembled WGS sequence"/>
</dbReference>
<feature type="region of interest" description="Disordered" evidence="1">
    <location>
        <begin position="1182"/>
        <end position="1210"/>
    </location>
</feature>
<evidence type="ECO:0000313" key="3">
    <source>
        <dbReference type="EMBL" id="CAF1370616.1"/>
    </source>
</evidence>
<feature type="compositionally biased region" description="Gly residues" evidence="1">
    <location>
        <begin position="752"/>
        <end position="767"/>
    </location>
</feature>
<protein>
    <recommendedName>
        <fullName evidence="6">VWFA domain-containing protein</fullName>
    </recommendedName>
</protein>
<feature type="compositionally biased region" description="Low complexity" evidence="1">
    <location>
        <begin position="798"/>
        <end position="812"/>
    </location>
</feature>
<reference evidence="3" key="1">
    <citation type="submission" date="2021-02" db="EMBL/GenBank/DDBJ databases">
        <authorList>
            <person name="Nowell W R."/>
        </authorList>
    </citation>
    <scope>NUCLEOTIDE SEQUENCE</scope>
</reference>
<feature type="compositionally biased region" description="Low complexity" evidence="1">
    <location>
        <begin position="826"/>
        <end position="870"/>
    </location>
</feature>